<comment type="caution">
    <text evidence="2">The sequence shown here is derived from an EMBL/GenBank/DDBJ whole genome shotgun (WGS) entry which is preliminary data.</text>
</comment>
<dbReference type="Proteomes" id="UP000578091">
    <property type="component" value="Unassembled WGS sequence"/>
</dbReference>
<dbReference type="EMBL" id="JACCKA010000082">
    <property type="protein sequence ID" value="NZA27585.1"/>
    <property type="molecule type" value="Genomic_DNA"/>
</dbReference>
<protein>
    <submittedName>
        <fullName evidence="2">Uncharacterized protein</fullName>
    </submittedName>
</protein>
<keyword evidence="3" id="KW-1185">Reference proteome</keyword>
<sequence>MKRLLIASALLGMAFAVAAQDDEPEERTAAGSDRGKAAERYCITETGSRVVASRNARNKSEREACVAAGGRVYTRAELESTGSVDLADALRRLDPSIR</sequence>
<feature type="chain" id="PRO_5032964312" evidence="1">
    <location>
        <begin position="20"/>
        <end position="98"/>
    </location>
</feature>
<accession>A0A853JFF9</accession>
<evidence type="ECO:0000256" key="1">
    <source>
        <dbReference type="SAM" id="SignalP"/>
    </source>
</evidence>
<dbReference type="AlphaFoldDB" id="A0A853JFF9"/>
<feature type="signal peptide" evidence="1">
    <location>
        <begin position="1"/>
        <end position="19"/>
    </location>
</feature>
<evidence type="ECO:0000313" key="2">
    <source>
        <dbReference type="EMBL" id="NZA27585.1"/>
    </source>
</evidence>
<reference evidence="2 3" key="1">
    <citation type="submission" date="2020-07" db="EMBL/GenBank/DDBJ databases">
        <title>Luteimonas sp. SJ-92.</title>
        <authorList>
            <person name="Huang X.-X."/>
            <person name="Xu L."/>
            <person name="Sun J.-Q."/>
        </authorList>
    </citation>
    <scope>NUCLEOTIDE SEQUENCE [LARGE SCALE GENOMIC DNA]</scope>
    <source>
        <strain evidence="2 3">SJ-92</strain>
    </source>
</reference>
<gene>
    <name evidence="2" type="ORF">H0E84_14490</name>
</gene>
<proteinExistence type="predicted"/>
<dbReference type="RefSeq" id="WP_180679361.1">
    <property type="nucleotide sequence ID" value="NZ_JACCKA010000082.1"/>
</dbReference>
<evidence type="ECO:0000313" key="3">
    <source>
        <dbReference type="Proteomes" id="UP000578091"/>
    </source>
</evidence>
<organism evidence="2 3">
    <name type="scientific">Luteimonas salinisoli</name>
    <dbReference type="NCBI Taxonomy" id="2752307"/>
    <lineage>
        <taxon>Bacteria</taxon>
        <taxon>Pseudomonadati</taxon>
        <taxon>Pseudomonadota</taxon>
        <taxon>Gammaproteobacteria</taxon>
        <taxon>Lysobacterales</taxon>
        <taxon>Lysobacteraceae</taxon>
        <taxon>Luteimonas</taxon>
    </lineage>
</organism>
<name>A0A853JFF9_9GAMM</name>
<keyword evidence="1" id="KW-0732">Signal</keyword>